<proteinExistence type="predicted"/>
<sequence length="66" mass="7609">MHSLRLFLHLKPYRSPWSPGEGISAGVIWDRLLVGRPSLGAGSQNKELSIYCHCRGYFFQSRDRME</sequence>
<dbReference type="EMBL" id="JAWDGP010006989">
    <property type="protein sequence ID" value="KAK3731685.1"/>
    <property type="molecule type" value="Genomic_DNA"/>
</dbReference>
<accession>A0AAE0Y3I2</accession>
<organism evidence="1 2">
    <name type="scientific">Elysia crispata</name>
    <name type="common">lettuce slug</name>
    <dbReference type="NCBI Taxonomy" id="231223"/>
    <lineage>
        <taxon>Eukaryota</taxon>
        <taxon>Metazoa</taxon>
        <taxon>Spiralia</taxon>
        <taxon>Lophotrochozoa</taxon>
        <taxon>Mollusca</taxon>
        <taxon>Gastropoda</taxon>
        <taxon>Heterobranchia</taxon>
        <taxon>Euthyneura</taxon>
        <taxon>Panpulmonata</taxon>
        <taxon>Sacoglossa</taxon>
        <taxon>Placobranchoidea</taxon>
        <taxon>Plakobranchidae</taxon>
        <taxon>Elysia</taxon>
    </lineage>
</organism>
<protein>
    <submittedName>
        <fullName evidence="1">Uncharacterized protein</fullName>
    </submittedName>
</protein>
<gene>
    <name evidence="1" type="ORF">RRG08_035355</name>
</gene>
<dbReference type="Proteomes" id="UP001283361">
    <property type="component" value="Unassembled WGS sequence"/>
</dbReference>
<evidence type="ECO:0000313" key="1">
    <source>
        <dbReference type="EMBL" id="KAK3731685.1"/>
    </source>
</evidence>
<keyword evidence="2" id="KW-1185">Reference proteome</keyword>
<evidence type="ECO:0000313" key="2">
    <source>
        <dbReference type="Proteomes" id="UP001283361"/>
    </source>
</evidence>
<name>A0AAE0Y3I2_9GAST</name>
<comment type="caution">
    <text evidence="1">The sequence shown here is derived from an EMBL/GenBank/DDBJ whole genome shotgun (WGS) entry which is preliminary data.</text>
</comment>
<dbReference type="AlphaFoldDB" id="A0AAE0Y3I2"/>
<reference evidence="1" key="1">
    <citation type="journal article" date="2023" name="G3 (Bethesda)">
        <title>A reference genome for the long-term kleptoplast-retaining sea slug Elysia crispata morphotype clarki.</title>
        <authorList>
            <person name="Eastman K.E."/>
            <person name="Pendleton A.L."/>
            <person name="Shaikh M.A."/>
            <person name="Suttiyut T."/>
            <person name="Ogas R."/>
            <person name="Tomko P."/>
            <person name="Gavelis G."/>
            <person name="Widhalm J.R."/>
            <person name="Wisecaver J.H."/>
        </authorList>
    </citation>
    <scope>NUCLEOTIDE SEQUENCE</scope>
    <source>
        <strain evidence="1">ECLA1</strain>
    </source>
</reference>